<dbReference type="PRINTS" id="PR00039">
    <property type="entry name" value="HTHLYSR"/>
</dbReference>
<dbReference type="InterPro" id="IPR005119">
    <property type="entry name" value="LysR_subst-bd"/>
</dbReference>
<comment type="similarity">
    <text evidence="1">Belongs to the LysR transcriptional regulatory family.</text>
</comment>
<dbReference type="FunFam" id="1.10.10.10:FF:000038">
    <property type="entry name" value="Glycine cleavage system transcriptional activator"/>
    <property type="match status" value="1"/>
</dbReference>
<dbReference type="Proteomes" id="UP000245252">
    <property type="component" value="Unassembled WGS sequence"/>
</dbReference>
<evidence type="ECO:0000313" key="7">
    <source>
        <dbReference type="Proteomes" id="UP000245252"/>
    </source>
</evidence>
<dbReference type="RefSeq" id="WP_109456612.1">
    <property type="nucleotide sequence ID" value="NZ_QFBC01000001.1"/>
</dbReference>
<keyword evidence="2" id="KW-0805">Transcription regulation</keyword>
<dbReference type="GO" id="GO:0003700">
    <property type="term" value="F:DNA-binding transcription factor activity"/>
    <property type="evidence" value="ECO:0007669"/>
    <property type="project" value="InterPro"/>
</dbReference>
<dbReference type="Gene3D" id="3.40.190.10">
    <property type="entry name" value="Periplasmic binding protein-like II"/>
    <property type="match status" value="2"/>
</dbReference>
<proteinExistence type="inferred from homology"/>
<evidence type="ECO:0000256" key="1">
    <source>
        <dbReference type="ARBA" id="ARBA00009437"/>
    </source>
</evidence>
<name>A0A2U2DXS2_9HYPH</name>
<dbReference type="AlphaFoldDB" id="A0A2U2DXS2"/>
<evidence type="ECO:0000259" key="5">
    <source>
        <dbReference type="PROSITE" id="PS50931"/>
    </source>
</evidence>
<keyword evidence="3" id="KW-0238">DNA-binding</keyword>
<sequence>MKRGRLPLTALRSFEAAGRLESFTLAAEELFVSQAAISRQIRGLEEEMGRPLFERQHRRVVLTSAGRALLDVLTACFDRMENALGATAAGEVRHLVHISVEPSFASGRLLAALPDFAENNPDIDVQMESDSRLIGFRGKGPVLAVRYSAGARNWPRVEARHLYDCEMAAVAAPELIAAGTMPDKPADLLRFPLVHEENRDLWARWFSAAGVHGGGFERGPIFDDASLVLQAAIRGQGIAIVDLAMARGELEAGRLVRLFDTVLLHGAYFLVARDFRRLPPAARILADWLTEEFGGAS</sequence>
<reference evidence="6 7" key="1">
    <citation type="submission" date="2018-05" db="EMBL/GenBank/DDBJ databases">
        <title>The draft genome of strain NS-104.</title>
        <authorList>
            <person name="Hang P."/>
            <person name="Jiang J."/>
        </authorList>
    </citation>
    <scope>NUCLEOTIDE SEQUENCE [LARGE SCALE GENOMIC DNA]</scope>
    <source>
        <strain evidence="6 7">NS-104</strain>
    </source>
</reference>
<keyword evidence="7" id="KW-1185">Reference proteome</keyword>
<gene>
    <name evidence="6" type="ORF">DEM27_02600</name>
</gene>
<dbReference type="OrthoDB" id="9793571at2"/>
<accession>A0A2U2DXS2</accession>
<evidence type="ECO:0000256" key="3">
    <source>
        <dbReference type="ARBA" id="ARBA00023125"/>
    </source>
</evidence>
<comment type="caution">
    <text evidence="6">The sequence shown here is derived from an EMBL/GenBank/DDBJ whole genome shotgun (WGS) entry which is preliminary data.</text>
</comment>
<dbReference type="CDD" id="cd08432">
    <property type="entry name" value="PBP2_GcdR_TrpI_HvrB_AmpR_like"/>
    <property type="match status" value="1"/>
</dbReference>
<dbReference type="GO" id="GO:0043565">
    <property type="term" value="F:sequence-specific DNA binding"/>
    <property type="evidence" value="ECO:0007669"/>
    <property type="project" value="TreeGrafter"/>
</dbReference>
<dbReference type="PANTHER" id="PTHR30537">
    <property type="entry name" value="HTH-TYPE TRANSCRIPTIONAL REGULATOR"/>
    <property type="match status" value="1"/>
</dbReference>
<dbReference type="Pfam" id="PF03466">
    <property type="entry name" value="LysR_substrate"/>
    <property type="match status" value="1"/>
</dbReference>
<protein>
    <submittedName>
        <fullName evidence="6">Transcriptional regulator</fullName>
    </submittedName>
</protein>
<dbReference type="PANTHER" id="PTHR30537:SF74">
    <property type="entry name" value="HTH-TYPE TRANSCRIPTIONAL REGULATOR TRPI"/>
    <property type="match status" value="1"/>
</dbReference>
<dbReference type="GO" id="GO:0006351">
    <property type="term" value="P:DNA-templated transcription"/>
    <property type="evidence" value="ECO:0007669"/>
    <property type="project" value="TreeGrafter"/>
</dbReference>
<evidence type="ECO:0000256" key="4">
    <source>
        <dbReference type="ARBA" id="ARBA00023163"/>
    </source>
</evidence>
<keyword evidence="4" id="KW-0804">Transcription</keyword>
<evidence type="ECO:0000313" key="6">
    <source>
        <dbReference type="EMBL" id="PWE58096.1"/>
    </source>
</evidence>
<dbReference type="PROSITE" id="PS50931">
    <property type="entry name" value="HTH_LYSR"/>
    <property type="match status" value="1"/>
</dbReference>
<dbReference type="InterPro" id="IPR036390">
    <property type="entry name" value="WH_DNA-bd_sf"/>
</dbReference>
<dbReference type="Gene3D" id="1.10.10.10">
    <property type="entry name" value="Winged helix-like DNA-binding domain superfamily/Winged helix DNA-binding domain"/>
    <property type="match status" value="1"/>
</dbReference>
<dbReference type="InterPro" id="IPR000847">
    <property type="entry name" value="LysR_HTH_N"/>
</dbReference>
<evidence type="ECO:0000256" key="2">
    <source>
        <dbReference type="ARBA" id="ARBA00023015"/>
    </source>
</evidence>
<dbReference type="EMBL" id="QFBC01000001">
    <property type="protein sequence ID" value="PWE58096.1"/>
    <property type="molecule type" value="Genomic_DNA"/>
</dbReference>
<dbReference type="Pfam" id="PF00126">
    <property type="entry name" value="HTH_1"/>
    <property type="match status" value="1"/>
</dbReference>
<feature type="domain" description="HTH lysR-type" evidence="5">
    <location>
        <begin position="6"/>
        <end position="63"/>
    </location>
</feature>
<organism evidence="6 7">
    <name type="scientific">Metarhizobium album</name>
    <dbReference type="NCBI Taxonomy" id="2182425"/>
    <lineage>
        <taxon>Bacteria</taxon>
        <taxon>Pseudomonadati</taxon>
        <taxon>Pseudomonadota</taxon>
        <taxon>Alphaproteobacteria</taxon>
        <taxon>Hyphomicrobiales</taxon>
        <taxon>Rhizobiaceae</taxon>
        <taxon>Metarhizobium</taxon>
    </lineage>
</organism>
<dbReference type="SUPFAM" id="SSF46785">
    <property type="entry name" value="Winged helix' DNA-binding domain"/>
    <property type="match status" value="1"/>
</dbReference>
<dbReference type="InterPro" id="IPR036388">
    <property type="entry name" value="WH-like_DNA-bd_sf"/>
</dbReference>
<dbReference type="SUPFAM" id="SSF53850">
    <property type="entry name" value="Periplasmic binding protein-like II"/>
    <property type="match status" value="1"/>
</dbReference>
<dbReference type="InterPro" id="IPR058163">
    <property type="entry name" value="LysR-type_TF_proteobact-type"/>
</dbReference>